<dbReference type="Proteomes" id="UP000663801">
    <property type="component" value="Unassembled WGS sequence"/>
</dbReference>
<evidence type="ECO:0000256" key="3">
    <source>
        <dbReference type="SAM" id="MobiDB-lite"/>
    </source>
</evidence>
<dbReference type="EMBL" id="JAERWL010000010">
    <property type="protein sequence ID" value="MBM9477429.1"/>
    <property type="molecule type" value="Genomic_DNA"/>
</dbReference>
<name>A0A938YLL5_9ACTN</name>
<dbReference type="RefSeq" id="WP_205257534.1">
    <property type="nucleotide sequence ID" value="NZ_BAAAPV010000003.1"/>
</dbReference>
<feature type="domain" description="Polyphosphate kinase-2-related" evidence="4">
    <location>
        <begin position="38"/>
        <end position="263"/>
    </location>
</feature>
<dbReference type="NCBIfam" id="TIGR03709">
    <property type="entry name" value="PPK2_rel_1"/>
    <property type="match status" value="1"/>
</dbReference>
<evidence type="ECO:0000313" key="6">
    <source>
        <dbReference type="Proteomes" id="UP000663801"/>
    </source>
</evidence>
<evidence type="ECO:0000313" key="5">
    <source>
        <dbReference type="EMBL" id="MBM9477429.1"/>
    </source>
</evidence>
<accession>A0A938YLL5</accession>
<comment type="caution">
    <text evidence="5">The sequence shown here is derived from an EMBL/GenBank/DDBJ whole genome shotgun (WGS) entry which is preliminary data.</text>
</comment>
<dbReference type="PANTHER" id="PTHR34383:SF3">
    <property type="entry name" value="POLYPHOSPHATE:AMP PHOSPHOTRANSFERASE"/>
    <property type="match status" value="1"/>
</dbReference>
<keyword evidence="6" id="KW-1185">Reference proteome</keyword>
<dbReference type="Gene3D" id="3.40.50.300">
    <property type="entry name" value="P-loop containing nucleotide triphosphate hydrolases"/>
    <property type="match status" value="1"/>
</dbReference>
<evidence type="ECO:0000256" key="2">
    <source>
        <dbReference type="ARBA" id="ARBA00022777"/>
    </source>
</evidence>
<evidence type="ECO:0000256" key="1">
    <source>
        <dbReference type="ARBA" id="ARBA00022679"/>
    </source>
</evidence>
<dbReference type="InterPro" id="IPR027417">
    <property type="entry name" value="P-loop_NTPase"/>
</dbReference>
<proteinExistence type="predicted"/>
<keyword evidence="2 5" id="KW-0418">Kinase</keyword>
<keyword evidence="1" id="KW-0808">Transferase</keyword>
<feature type="region of interest" description="Disordered" evidence="3">
    <location>
        <begin position="1"/>
        <end position="39"/>
    </location>
</feature>
<reference evidence="5" key="1">
    <citation type="submission" date="2021-01" db="EMBL/GenBank/DDBJ databases">
        <title>KCTC 19127 draft genome.</title>
        <authorList>
            <person name="An D."/>
        </authorList>
    </citation>
    <scope>NUCLEOTIDE SEQUENCE</scope>
    <source>
        <strain evidence="5">KCTC 19127</strain>
    </source>
</reference>
<dbReference type="Pfam" id="PF03976">
    <property type="entry name" value="PPK2"/>
    <property type="match status" value="1"/>
</dbReference>
<dbReference type="PANTHER" id="PTHR34383">
    <property type="entry name" value="POLYPHOSPHATE:AMP PHOSPHOTRANSFERASE-RELATED"/>
    <property type="match status" value="1"/>
</dbReference>
<dbReference type="AlphaFoldDB" id="A0A938YLL5"/>
<protein>
    <submittedName>
        <fullName evidence="5">Polyphosphate kinase 2 family protein</fullName>
    </submittedName>
</protein>
<dbReference type="PIRSF" id="PIRSF028756">
    <property type="entry name" value="PPK2_prd"/>
    <property type="match status" value="1"/>
</dbReference>
<dbReference type="InterPro" id="IPR016898">
    <property type="entry name" value="Polyphosphate_phosphotransfera"/>
</dbReference>
<dbReference type="SUPFAM" id="SSF52540">
    <property type="entry name" value="P-loop containing nucleoside triphosphate hydrolases"/>
    <property type="match status" value="1"/>
</dbReference>
<dbReference type="GO" id="GO:0008976">
    <property type="term" value="F:polyphosphate kinase activity"/>
    <property type="evidence" value="ECO:0007669"/>
    <property type="project" value="InterPro"/>
</dbReference>
<feature type="compositionally biased region" description="Basic and acidic residues" evidence="3">
    <location>
        <begin position="1"/>
        <end position="10"/>
    </location>
</feature>
<dbReference type="InterPro" id="IPR022300">
    <property type="entry name" value="PPK2-rel_1"/>
</dbReference>
<dbReference type="InterPro" id="IPR022488">
    <property type="entry name" value="PPK2-related"/>
</dbReference>
<organism evidence="5 6">
    <name type="scientific">Nakamurella flavida</name>
    <dbReference type="NCBI Taxonomy" id="363630"/>
    <lineage>
        <taxon>Bacteria</taxon>
        <taxon>Bacillati</taxon>
        <taxon>Actinomycetota</taxon>
        <taxon>Actinomycetes</taxon>
        <taxon>Nakamurellales</taxon>
        <taxon>Nakamurellaceae</taxon>
        <taxon>Nakamurella</taxon>
    </lineage>
</organism>
<sequence>MATSGHDHPSYSETFALPAGRPALSDLPTRATPVGPQSKKDAAAALAELAPTLEGLQERLFAQSTAGAQNRLLLVLQGMDTSGKDGVVKHVLGLVDPGGVSLASFKSPTKEELSHDFLWRIEKQVPPAGVIGVFNRSHYEDVLIVRVRNLVPEPVWRARYGAINDFERRLTGEGVTVVKCFLHISADTQLERLRARLDDPTKYWKYNPADAAERALWPRYQDAYADALAECSNPDAPWHVIPSDRKWYRNWAIAALLTEKLAELDPQYPPPAYDIGTEKDRLTALADV</sequence>
<evidence type="ECO:0000259" key="4">
    <source>
        <dbReference type="Pfam" id="PF03976"/>
    </source>
</evidence>
<dbReference type="GO" id="GO:0006797">
    <property type="term" value="P:polyphosphate metabolic process"/>
    <property type="evidence" value="ECO:0007669"/>
    <property type="project" value="InterPro"/>
</dbReference>
<gene>
    <name evidence="5" type="ORF">JL107_13350</name>
</gene>